<accession>A0A2P7QH58</accession>
<keyword evidence="2" id="KW-1185">Reference proteome</keyword>
<evidence type="ECO:0000313" key="1">
    <source>
        <dbReference type="EMBL" id="PSJ37273.1"/>
    </source>
</evidence>
<sequence length="89" mass="9492">MMLRAISGTRAFPHDPSARGYQLVYRPGEANQCPGCGRSHWLVGRISAECGFCATALALADTGMTGVGVLYRPPAKPQRHSDAEFDVAA</sequence>
<reference evidence="1 2" key="1">
    <citation type="submission" date="2018-03" db="EMBL/GenBank/DDBJ databases">
        <title>The draft genome of Sphingosinicella sp. GL-C-18.</title>
        <authorList>
            <person name="Liu L."/>
            <person name="Li L."/>
            <person name="Liang L."/>
            <person name="Zhang X."/>
            <person name="Wang T."/>
        </authorList>
    </citation>
    <scope>NUCLEOTIDE SEQUENCE [LARGE SCALE GENOMIC DNA]</scope>
    <source>
        <strain evidence="1 2">GL-C-18</strain>
    </source>
</reference>
<dbReference type="Proteomes" id="UP000241167">
    <property type="component" value="Unassembled WGS sequence"/>
</dbReference>
<proteinExistence type="predicted"/>
<dbReference type="AlphaFoldDB" id="A0A2P7QH58"/>
<comment type="caution">
    <text evidence="1">The sequence shown here is derived from an EMBL/GenBank/DDBJ whole genome shotgun (WGS) entry which is preliminary data.</text>
</comment>
<gene>
    <name evidence="1" type="ORF">C7I55_22380</name>
</gene>
<dbReference type="EMBL" id="PXYI01000009">
    <property type="protein sequence ID" value="PSJ37273.1"/>
    <property type="molecule type" value="Genomic_DNA"/>
</dbReference>
<name>A0A2P7QH58_9SPHN</name>
<evidence type="ECO:0000313" key="2">
    <source>
        <dbReference type="Proteomes" id="UP000241167"/>
    </source>
</evidence>
<protein>
    <submittedName>
        <fullName evidence="1">Uncharacterized protein</fullName>
    </submittedName>
</protein>
<organism evidence="1 2">
    <name type="scientific">Allosphingosinicella deserti</name>
    <dbReference type="NCBI Taxonomy" id="2116704"/>
    <lineage>
        <taxon>Bacteria</taxon>
        <taxon>Pseudomonadati</taxon>
        <taxon>Pseudomonadota</taxon>
        <taxon>Alphaproteobacteria</taxon>
        <taxon>Sphingomonadales</taxon>
        <taxon>Sphingomonadaceae</taxon>
        <taxon>Allosphingosinicella</taxon>
    </lineage>
</organism>